<evidence type="ECO:0000256" key="1">
    <source>
        <dbReference type="SAM" id="Coils"/>
    </source>
</evidence>
<organism evidence="3 4">
    <name type="scientific">Salegentibacter chungangensis</name>
    <dbReference type="NCBI Taxonomy" id="1335724"/>
    <lineage>
        <taxon>Bacteria</taxon>
        <taxon>Pseudomonadati</taxon>
        <taxon>Bacteroidota</taxon>
        <taxon>Flavobacteriia</taxon>
        <taxon>Flavobacteriales</taxon>
        <taxon>Flavobacteriaceae</taxon>
        <taxon>Salegentibacter</taxon>
    </lineage>
</organism>
<dbReference type="Proteomes" id="UP001597131">
    <property type="component" value="Unassembled WGS sequence"/>
</dbReference>
<sequence length="187" mass="21288">MKTDNINEIFKDLDFDLAEPKEGHKDRFMEKLKATQQKAPQRSSKVRSLWAPFIGVAAAVALAFLLFGNAINTGVMAKSGDLASVSPEMKETQNFYTNLIEAELHTLQEEKTPETEVIVEDALAQMEKLETEYSKLKKDLLKSGKDKRVIYAMISNFQQRIDLLKNVLEQIENIKNLKTQQNENNII</sequence>
<feature type="transmembrane region" description="Helical" evidence="2">
    <location>
        <begin position="49"/>
        <end position="68"/>
    </location>
</feature>
<proteinExistence type="predicted"/>
<keyword evidence="2" id="KW-0812">Transmembrane</keyword>
<keyword evidence="4" id="KW-1185">Reference proteome</keyword>
<keyword evidence="1" id="KW-0175">Coiled coil</keyword>
<name>A0ABW3NSM9_9FLAO</name>
<keyword evidence="2" id="KW-1133">Transmembrane helix</keyword>
<gene>
    <name evidence="3" type="ORF">ACFQ3Q_10505</name>
</gene>
<keyword evidence="2" id="KW-0472">Membrane</keyword>
<comment type="caution">
    <text evidence="3">The sequence shown here is derived from an EMBL/GenBank/DDBJ whole genome shotgun (WGS) entry which is preliminary data.</text>
</comment>
<accession>A0ABW3NSM9</accession>
<evidence type="ECO:0000256" key="2">
    <source>
        <dbReference type="SAM" id="Phobius"/>
    </source>
</evidence>
<dbReference type="RefSeq" id="WP_380745487.1">
    <property type="nucleotide sequence ID" value="NZ_JBHTLI010000001.1"/>
</dbReference>
<reference evidence="4" key="1">
    <citation type="journal article" date="2019" name="Int. J. Syst. Evol. Microbiol.">
        <title>The Global Catalogue of Microorganisms (GCM) 10K type strain sequencing project: providing services to taxonomists for standard genome sequencing and annotation.</title>
        <authorList>
            <consortium name="The Broad Institute Genomics Platform"/>
            <consortium name="The Broad Institute Genome Sequencing Center for Infectious Disease"/>
            <person name="Wu L."/>
            <person name="Ma J."/>
        </authorList>
    </citation>
    <scope>NUCLEOTIDE SEQUENCE [LARGE SCALE GENOMIC DNA]</scope>
    <source>
        <strain evidence="4">CCUG 64793</strain>
    </source>
</reference>
<feature type="coiled-coil region" evidence="1">
    <location>
        <begin position="119"/>
        <end position="184"/>
    </location>
</feature>
<dbReference type="EMBL" id="JBHTLI010000001">
    <property type="protein sequence ID" value="MFD1096180.1"/>
    <property type="molecule type" value="Genomic_DNA"/>
</dbReference>
<evidence type="ECO:0000313" key="4">
    <source>
        <dbReference type="Proteomes" id="UP001597131"/>
    </source>
</evidence>
<evidence type="ECO:0000313" key="3">
    <source>
        <dbReference type="EMBL" id="MFD1096180.1"/>
    </source>
</evidence>
<protein>
    <submittedName>
        <fullName evidence="3">DUF4179 domain-containing protein</fullName>
    </submittedName>
</protein>